<gene>
    <name evidence="1" type="ORF">MW7_014060</name>
</gene>
<reference evidence="1" key="1">
    <citation type="submission" date="2019-05" db="EMBL/GenBank/DDBJ databases">
        <title>Revised genome assembly of Burkholderiaceae (previously Ralstonia) sp. PBA.</title>
        <authorList>
            <person name="Gan H.M."/>
        </authorList>
    </citation>
    <scope>NUCLEOTIDE SEQUENCE</scope>
    <source>
        <strain evidence="1">PBA</strain>
    </source>
</reference>
<proteinExistence type="predicted"/>
<dbReference type="EMBL" id="AKCV02000025">
    <property type="protein sequence ID" value="TMS57082.1"/>
    <property type="molecule type" value="Genomic_DNA"/>
</dbReference>
<evidence type="ECO:0000313" key="2">
    <source>
        <dbReference type="Proteomes" id="UP000004277"/>
    </source>
</evidence>
<evidence type="ECO:0000313" key="1">
    <source>
        <dbReference type="EMBL" id="TMS57082.1"/>
    </source>
</evidence>
<protein>
    <submittedName>
        <fullName evidence="1">Tetratricopeptide repeat protein</fullName>
    </submittedName>
</protein>
<dbReference type="Proteomes" id="UP000004277">
    <property type="component" value="Unassembled WGS sequence"/>
</dbReference>
<comment type="caution">
    <text evidence="1">The sequence shown here is derived from an EMBL/GenBank/DDBJ whole genome shotgun (WGS) entry which is preliminary data.</text>
</comment>
<sequence length="157" mass="16491">MPAEPSLAESGDLPRAVAEDSAQAPLLGGLPNFDRRQRAALRAIGRSLLTAGQYAQARAVFAALLHLDPTHLADLAAAAEAFQAEGKPAQAASLLQVCLLLGGREPDIPLRLAECQLALGYPPAARIALDLAEEYAVRSENAMALARIALMRNGMVT</sequence>
<name>A0ACD3SLP2_9BURK</name>
<accession>A0ACD3SLP2</accession>
<keyword evidence="2" id="KW-1185">Reference proteome</keyword>
<organism evidence="1 2">
    <name type="scientific">Imbroritus primus</name>
    <dbReference type="NCBI Taxonomy" id="3058603"/>
    <lineage>
        <taxon>Bacteria</taxon>
        <taxon>Pseudomonadati</taxon>
        <taxon>Pseudomonadota</taxon>
        <taxon>Betaproteobacteria</taxon>
        <taxon>Burkholderiales</taxon>
        <taxon>Burkholderiaceae</taxon>
        <taxon>Imbroritus</taxon>
    </lineage>
</organism>